<keyword evidence="2" id="KW-1185">Reference proteome</keyword>
<reference evidence="1 2" key="1">
    <citation type="journal article" date="2016" name="Nat. Commun.">
        <title>Extremotolerant tardigrade genome and improved radiotolerance of human cultured cells by tardigrade-unique protein.</title>
        <authorList>
            <person name="Hashimoto T."/>
            <person name="Horikawa D.D."/>
            <person name="Saito Y."/>
            <person name="Kuwahara H."/>
            <person name="Kozuka-Hata H."/>
            <person name="Shin-I T."/>
            <person name="Minakuchi Y."/>
            <person name="Ohishi K."/>
            <person name="Motoyama A."/>
            <person name="Aizu T."/>
            <person name="Enomoto A."/>
            <person name="Kondo K."/>
            <person name="Tanaka S."/>
            <person name="Hara Y."/>
            <person name="Koshikawa S."/>
            <person name="Sagara H."/>
            <person name="Miura T."/>
            <person name="Yokobori S."/>
            <person name="Miyagawa K."/>
            <person name="Suzuki Y."/>
            <person name="Kubo T."/>
            <person name="Oyama M."/>
            <person name="Kohara Y."/>
            <person name="Fujiyama A."/>
            <person name="Arakawa K."/>
            <person name="Katayama T."/>
            <person name="Toyoda A."/>
            <person name="Kunieda T."/>
        </authorList>
    </citation>
    <scope>NUCLEOTIDE SEQUENCE [LARGE SCALE GENOMIC DNA]</scope>
    <source>
        <strain evidence="1 2">YOKOZUNA-1</strain>
    </source>
</reference>
<comment type="caution">
    <text evidence="1">The sequence shown here is derived from an EMBL/GenBank/DDBJ whole genome shotgun (WGS) entry which is preliminary data.</text>
</comment>
<proteinExistence type="predicted"/>
<evidence type="ECO:0000313" key="2">
    <source>
        <dbReference type="Proteomes" id="UP000186922"/>
    </source>
</evidence>
<organism evidence="1 2">
    <name type="scientific">Ramazzottius varieornatus</name>
    <name type="common">Water bear</name>
    <name type="synonym">Tardigrade</name>
    <dbReference type="NCBI Taxonomy" id="947166"/>
    <lineage>
        <taxon>Eukaryota</taxon>
        <taxon>Metazoa</taxon>
        <taxon>Ecdysozoa</taxon>
        <taxon>Tardigrada</taxon>
        <taxon>Eutardigrada</taxon>
        <taxon>Parachela</taxon>
        <taxon>Hypsibioidea</taxon>
        <taxon>Ramazzottiidae</taxon>
        <taxon>Ramazzottius</taxon>
    </lineage>
</organism>
<dbReference type="EMBL" id="BDGG01000012">
    <property type="protein sequence ID" value="GAV05302.1"/>
    <property type="molecule type" value="Genomic_DNA"/>
</dbReference>
<evidence type="ECO:0000313" key="1">
    <source>
        <dbReference type="EMBL" id="GAV05302.1"/>
    </source>
</evidence>
<protein>
    <submittedName>
        <fullName evidence="1">Uncharacterized protein</fullName>
    </submittedName>
</protein>
<sequence length="105" mass="11706">MFGRPVNRCTDHRRKLTSGATFVSIDLATSTDSSPRVALPHVKINLLIAVRQSCMKALLRRTKVCVSLVVLEKGTASAFHVLYAEVPYEYFPSLQVAPLYPACRR</sequence>
<gene>
    <name evidence="1" type="primary">RvY_15457</name>
    <name evidence="1" type="synonym">RvY_15457.1</name>
    <name evidence="1" type="ORF">RvY_15457-1</name>
</gene>
<accession>A0A1D1VUZ0</accession>
<name>A0A1D1VUZ0_RAMVA</name>
<dbReference type="AlphaFoldDB" id="A0A1D1VUZ0"/>
<dbReference type="Proteomes" id="UP000186922">
    <property type="component" value="Unassembled WGS sequence"/>
</dbReference>